<protein>
    <submittedName>
        <fullName evidence="13">Uncharacterized protein</fullName>
    </submittedName>
</protein>
<keyword evidence="3" id="KW-0963">Cytoplasm</keyword>
<dbReference type="GO" id="GO:0036157">
    <property type="term" value="C:outer dynein arm"/>
    <property type="evidence" value="ECO:0007669"/>
    <property type="project" value="TreeGrafter"/>
</dbReference>
<keyword evidence="7" id="KW-0243">Dynein</keyword>
<keyword evidence="4 11" id="KW-0853">WD repeat</keyword>
<dbReference type="EMBL" id="GL433840">
    <property type="protein sequence ID" value="EFN57226.1"/>
    <property type="molecule type" value="Genomic_DNA"/>
</dbReference>
<proteinExistence type="inferred from homology"/>
<dbReference type="SMART" id="SM00320">
    <property type="entry name" value="WD40"/>
    <property type="match status" value="4"/>
</dbReference>
<dbReference type="OrthoDB" id="24670at2759"/>
<dbReference type="PANTHER" id="PTHR12442:SF11">
    <property type="entry name" value="DYNEIN AXONEMAL INTERMEDIATE CHAIN 1"/>
    <property type="match status" value="1"/>
</dbReference>
<evidence type="ECO:0000256" key="4">
    <source>
        <dbReference type="ARBA" id="ARBA00022574"/>
    </source>
</evidence>
<dbReference type="RefSeq" id="XP_005849328.1">
    <property type="nucleotide sequence ID" value="XM_005849266.1"/>
</dbReference>
<feature type="repeat" description="WD" evidence="11">
    <location>
        <begin position="508"/>
        <end position="541"/>
    </location>
</feature>
<feature type="region of interest" description="Disordered" evidence="12">
    <location>
        <begin position="99"/>
        <end position="133"/>
    </location>
</feature>
<dbReference type="GO" id="GO:0045504">
    <property type="term" value="F:dynein heavy chain binding"/>
    <property type="evidence" value="ECO:0007669"/>
    <property type="project" value="TreeGrafter"/>
</dbReference>
<dbReference type="GO" id="GO:0005874">
    <property type="term" value="C:microtubule"/>
    <property type="evidence" value="ECO:0007669"/>
    <property type="project" value="UniProtKB-KW"/>
</dbReference>
<dbReference type="InParanoid" id="E1ZAA1"/>
<sequence length="745" mass="80631">MALPPHLQRRTLPLPIPARCLQPVREVVRPANQLALSAGELEEEVGRSLTAGNPTAPANLVRYSFRERGYRAEPIIDQQLQHFALGGCLMHCESEEAARQRRRESQAAAAAARSRRGTEQHSEASLGPGALDDDAATTRLRNQFNFADRAAQTGHHPPRDRATRTEPPPTAVTAGSCSRWEIYEAYVQDQERQRQTEELARQKAQVARKGNQQAAAAMAQRAAELALAPAQWVGRAACLVERMVQQNLLKDVAMDFRYWDDPADAVAPEEGTLLPLWGEKGESFTSPRVKRRAVTALCWSPRYFDLFAVGYGSFDFLNPTTGLVCCYSLKSPGQPEFSFGTAAGVMCLDFHPDHPSLLAVGCYDGAVVIFDLRAGKLRRAGDKPAYQSTPRSGKHSDPVWQVCWQRTHSHELALSSISTDGRVTAWTVNKNELSHQDVLQLSTLRARERLRSDSSGGSEEESGSVGIAGGCCFDFNREQEFLFVVGSEDGSLYKCSTAYSSEYLQAYQPGHRLPVYAVRWNGLHPRTFLSAGADWKVKLWDSPVLSFDLRAPVGDVAWAPFSATVFAAVTDAGKVHVFDLARSRAAAACVQRVTRKARLTKLAFNARHPVLLVGTEHGGVVCLKLSPNLRRDFAPGGRPAGCASGGAGSASLLCCVGPHVGTASTEGGSWAATLPAPPAALPHMPCRCRRTCGAGAPASGGGATLGRSDSEAAAARAAEAQRLEAVLVLAAKCNQALREEDWELM</sequence>
<evidence type="ECO:0000256" key="1">
    <source>
        <dbReference type="ARBA" id="ARBA00004430"/>
    </source>
</evidence>
<dbReference type="PROSITE" id="PS50082">
    <property type="entry name" value="WD_REPEATS_2"/>
    <property type="match status" value="1"/>
</dbReference>
<dbReference type="InterPro" id="IPR015943">
    <property type="entry name" value="WD40/YVTN_repeat-like_dom_sf"/>
</dbReference>
<dbReference type="OMA" id="VWEDMRA"/>
<keyword evidence="6" id="KW-0677">Repeat</keyword>
<dbReference type="Pfam" id="PF00400">
    <property type="entry name" value="WD40"/>
    <property type="match status" value="2"/>
</dbReference>
<evidence type="ECO:0000256" key="11">
    <source>
        <dbReference type="PROSITE-ProRule" id="PRU00221"/>
    </source>
</evidence>
<dbReference type="SUPFAM" id="SSF50978">
    <property type="entry name" value="WD40 repeat-like"/>
    <property type="match status" value="1"/>
</dbReference>
<dbReference type="KEGG" id="cvr:CHLNCDRAFT_21762"/>
<keyword evidence="14" id="KW-1185">Reference proteome</keyword>
<name>E1ZAA1_CHLVA</name>
<keyword evidence="9" id="KW-0206">Cytoskeleton</keyword>
<feature type="region of interest" description="Disordered" evidence="12">
    <location>
        <begin position="147"/>
        <end position="174"/>
    </location>
</feature>
<evidence type="ECO:0000256" key="3">
    <source>
        <dbReference type="ARBA" id="ARBA00022490"/>
    </source>
</evidence>
<comment type="subcellular location">
    <subcellularLocation>
        <location evidence="1">Cytoplasm</location>
        <location evidence="1">Cytoskeleton</location>
        <location evidence="1">Cilium axoneme</location>
    </subcellularLocation>
</comment>
<evidence type="ECO:0000256" key="8">
    <source>
        <dbReference type="ARBA" id="ARBA00023175"/>
    </source>
</evidence>
<evidence type="ECO:0000256" key="6">
    <source>
        <dbReference type="ARBA" id="ARBA00022737"/>
    </source>
</evidence>
<dbReference type="InterPro" id="IPR050687">
    <property type="entry name" value="Dynein_IC"/>
</dbReference>
<dbReference type="GO" id="GO:0036158">
    <property type="term" value="P:outer dynein arm assembly"/>
    <property type="evidence" value="ECO:0007669"/>
    <property type="project" value="TreeGrafter"/>
</dbReference>
<dbReference type="Gene3D" id="2.130.10.10">
    <property type="entry name" value="YVTN repeat-like/Quinoprotein amine dehydrogenase"/>
    <property type="match status" value="2"/>
</dbReference>
<dbReference type="GO" id="GO:0003341">
    <property type="term" value="P:cilium movement"/>
    <property type="evidence" value="ECO:0007669"/>
    <property type="project" value="TreeGrafter"/>
</dbReference>
<evidence type="ECO:0000256" key="9">
    <source>
        <dbReference type="ARBA" id="ARBA00023212"/>
    </source>
</evidence>
<dbReference type="STRING" id="554065.E1ZAA1"/>
<evidence type="ECO:0000313" key="13">
    <source>
        <dbReference type="EMBL" id="EFN57226.1"/>
    </source>
</evidence>
<dbReference type="InterPro" id="IPR036322">
    <property type="entry name" value="WD40_repeat_dom_sf"/>
</dbReference>
<evidence type="ECO:0000256" key="12">
    <source>
        <dbReference type="SAM" id="MobiDB-lite"/>
    </source>
</evidence>
<keyword evidence="10" id="KW-0966">Cell projection</keyword>
<keyword evidence="8" id="KW-0505">Motor protein</keyword>
<dbReference type="PANTHER" id="PTHR12442">
    <property type="entry name" value="DYNEIN INTERMEDIATE CHAIN"/>
    <property type="match status" value="1"/>
</dbReference>
<dbReference type="AlphaFoldDB" id="E1ZAA1"/>
<comment type="similarity">
    <text evidence="2">Belongs to the dynein intermediate chain family.</text>
</comment>
<accession>E1ZAA1</accession>
<dbReference type="GeneID" id="17356714"/>
<gene>
    <name evidence="13" type="ORF">CHLNCDRAFT_21762</name>
</gene>
<dbReference type="eggNOG" id="KOG1587">
    <property type="taxonomic scope" value="Eukaryota"/>
</dbReference>
<dbReference type="Proteomes" id="UP000008141">
    <property type="component" value="Unassembled WGS sequence"/>
</dbReference>
<evidence type="ECO:0000256" key="5">
    <source>
        <dbReference type="ARBA" id="ARBA00022701"/>
    </source>
</evidence>
<evidence type="ECO:0000256" key="10">
    <source>
        <dbReference type="ARBA" id="ARBA00023273"/>
    </source>
</evidence>
<dbReference type="GO" id="GO:0045503">
    <property type="term" value="F:dynein light chain binding"/>
    <property type="evidence" value="ECO:0007669"/>
    <property type="project" value="TreeGrafter"/>
</dbReference>
<reference evidence="13 14" key="1">
    <citation type="journal article" date="2010" name="Plant Cell">
        <title>The Chlorella variabilis NC64A genome reveals adaptation to photosymbiosis, coevolution with viruses, and cryptic sex.</title>
        <authorList>
            <person name="Blanc G."/>
            <person name="Duncan G."/>
            <person name="Agarkova I."/>
            <person name="Borodovsky M."/>
            <person name="Gurnon J."/>
            <person name="Kuo A."/>
            <person name="Lindquist E."/>
            <person name="Lucas S."/>
            <person name="Pangilinan J."/>
            <person name="Polle J."/>
            <person name="Salamov A."/>
            <person name="Terry A."/>
            <person name="Yamada T."/>
            <person name="Dunigan D.D."/>
            <person name="Grigoriev I.V."/>
            <person name="Claverie J.M."/>
            <person name="Van Etten J.L."/>
        </authorList>
    </citation>
    <scope>NUCLEOTIDE SEQUENCE [LARGE SCALE GENOMIC DNA]</scope>
    <source>
        <strain evidence="13 14">NC64A</strain>
    </source>
</reference>
<evidence type="ECO:0000313" key="14">
    <source>
        <dbReference type="Proteomes" id="UP000008141"/>
    </source>
</evidence>
<organism evidence="14">
    <name type="scientific">Chlorella variabilis</name>
    <name type="common">Green alga</name>
    <dbReference type="NCBI Taxonomy" id="554065"/>
    <lineage>
        <taxon>Eukaryota</taxon>
        <taxon>Viridiplantae</taxon>
        <taxon>Chlorophyta</taxon>
        <taxon>core chlorophytes</taxon>
        <taxon>Trebouxiophyceae</taxon>
        <taxon>Chlorellales</taxon>
        <taxon>Chlorellaceae</taxon>
        <taxon>Chlorella clade</taxon>
        <taxon>Chlorella</taxon>
    </lineage>
</organism>
<dbReference type="InterPro" id="IPR001680">
    <property type="entry name" value="WD40_rpt"/>
</dbReference>
<evidence type="ECO:0000256" key="2">
    <source>
        <dbReference type="ARBA" id="ARBA00011059"/>
    </source>
</evidence>
<keyword evidence="5" id="KW-0493">Microtubule</keyword>
<evidence type="ECO:0000256" key="7">
    <source>
        <dbReference type="ARBA" id="ARBA00023017"/>
    </source>
</evidence>